<dbReference type="GO" id="GO:0008360">
    <property type="term" value="P:regulation of cell shape"/>
    <property type="evidence" value="ECO:0007669"/>
    <property type="project" value="InterPro"/>
</dbReference>
<dbReference type="GO" id="GO:0016881">
    <property type="term" value="F:acid-amino acid ligase activity"/>
    <property type="evidence" value="ECO:0007669"/>
    <property type="project" value="InterPro"/>
</dbReference>
<dbReference type="SUPFAM" id="SSF53244">
    <property type="entry name" value="MurD-like peptide ligases, peptide-binding domain"/>
    <property type="match status" value="1"/>
</dbReference>
<comment type="similarity">
    <text evidence="1">Belongs to the MurCDEF family. MurE subfamily.</text>
</comment>
<name>A0A381PWJ3_9ZZZZ</name>
<dbReference type="Pfam" id="PF02875">
    <property type="entry name" value="Mur_ligase_C"/>
    <property type="match status" value="1"/>
</dbReference>
<dbReference type="InterPro" id="IPR013221">
    <property type="entry name" value="Mur_ligase_cen"/>
</dbReference>
<dbReference type="InterPro" id="IPR005761">
    <property type="entry name" value="UDP-N-AcMur-Glu-dNH2Pim_ligase"/>
</dbReference>
<gene>
    <name evidence="5" type="ORF">METZ01_LOCUS23153</name>
</gene>
<feature type="domain" description="Mur ligase C-terminal" evidence="3">
    <location>
        <begin position="327"/>
        <end position="452"/>
    </location>
</feature>
<protein>
    <recommendedName>
        <fullName evidence="6">Mur ligase central domain-containing protein</fullName>
    </recommendedName>
</protein>
<dbReference type="Gene3D" id="3.90.190.20">
    <property type="entry name" value="Mur ligase, C-terminal domain"/>
    <property type="match status" value="1"/>
</dbReference>
<dbReference type="GO" id="GO:0005737">
    <property type="term" value="C:cytoplasm"/>
    <property type="evidence" value="ECO:0007669"/>
    <property type="project" value="InterPro"/>
</dbReference>
<evidence type="ECO:0000259" key="3">
    <source>
        <dbReference type="Pfam" id="PF02875"/>
    </source>
</evidence>
<dbReference type="SUPFAM" id="SSF53623">
    <property type="entry name" value="MurD-like peptide ligases, catalytic domain"/>
    <property type="match status" value="1"/>
</dbReference>
<dbReference type="Pfam" id="PF01225">
    <property type="entry name" value="Mur_ligase"/>
    <property type="match status" value="1"/>
</dbReference>
<evidence type="ECO:0008006" key="6">
    <source>
        <dbReference type="Google" id="ProtNLM"/>
    </source>
</evidence>
<dbReference type="GO" id="GO:0005524">
    <property type="term" value="F:ATP binding"/>
    <property type="evidence" value="ECO:0007669"/>
    <property type="project" value="InterPro"/>
</dbReference>
<proteinExistence type="inferred from homology"/>
<dbReference type="EMBL" id="UINC01001086">
    <property type="protein sequence ID" value="SUZ70299.1"/>
    <property type="molecule type" value="Genomic_DNA"/>
</dbReference>
<dbReference type="Pfam" id="PF08245">
    <property type="entry name" value="Mur_ligase_M"/>
    <property type="match status" value="1"/>
</dbReference>
<dbReference type="Gene3D" id="3.40.1190.10">
    <property type="entry name" value="Mur-like, catalytic domain"/>
    <property type="match status" value="1"/>
</dbReference>
<dbReference type="PANTHER" id="PTHR23135">
    <property type="entry name" value="MUR LIGASE FAMILY MEMBER"/>
    <property type="match status" value="1"/>
</dbReference>
<sequence length="482" mass="51437">VGEILRVAGLLREFHGPEDLAVMGVCQDSRKTRPGDLFLAWQGDSLDAHDFVAAAVFNGAVAAVVERKVDIEVPQIIVTDGRRSAALAAREVIGTGSRRMFTVGVTGTNGKTTTALLARYLMGRKGPTAAIGTLGVFDEQGVRPGTEGLTTPGPVQVATFLRQLVDGEMEAVVIEASSHALDQHRIDGVIFDVGVFTNLSHDHLDYHGDIAEYFEAKARLVELVASQGTLVINADDGAWSKLNANGRSIRTFALNTPADVHAESVQMGPNGSDFTLVIDGERREVRLPLLARFNIENALAAAAVGAVYGLSIDEIASGLSTAPQVAGRLETVATEPFTVLIDFAHTPAALESVLEALRPLTTPGQLIVVFGAGGDRDRMKRRPMAAAVARSADVVVLTSDNPRTEDPEQILDDLVEGLKGKDHERVVDRNDAIRFALSTAQEGDTLLLAGKGHETYQVVGDEQRPFDERAIVQDCLAELGVS</sequence>
<dbReference type="GO" id="GO:0051301">
    <property type="term" value="P:cell division"/>
    <property type="evidence" value="ECO:0007669"/>
    <property type="project" value="InterPro"/>
</dbReference>
<dbReference type="InterPro" id="IPR000713">
    <property type="entry name" value="Mur_ligase_N"/>
</dbReference>
<dbReference type="HAMAP" id="MF_00208">
    <property type="entry name" value="MurE"/>
    <property type="match status" value="1"/>
</dbReference>
<feature type="domain" description="Mur ligase N-terminal catalytic" evidence="2">
    <location>
        <begin position="24"/>
        <end position="77"/>
    </location>
</feature>
<dbReference type="PANTHER" id="PTHR23135:SF4">
    <property type="entry name" value="UDP-N-ACETYLMURAMOYL-L-ALANYL-D-GLUTAMATE--2,6-DIAMINOPIMELATE LIGASE MURE HOMOLOG, CHLOROPLASTIC"/>
    <property type="match status" value="1"/>
</dbReference>
<evidence type="ECO:0000259" key="4">
    <source>
        <dbReference type="Pfam" id="PF08245"/>
    </source>
</evidence>
<dbReference type="Gene3D" id="3.40.1390.10">
    <property type="entry name" value="MurE/MurF, N-terminal domain"/>
    <property type="match status" value="1"/>
</dbReference>
<dbReference type="SUPFAM" id="SSF63418">
    <property type="entry name" value="MurE/MurF N-terminal domain"/>
    <property type="match status" value="1"/>
</dbReference>
<reference evidence="5" key="1">
    <citation type="submission" date="2018-05" db="EMBL/GenBank/DDBJ databases">
        <authorList>
            <person name="Lanie J.A."/>
            <person name="Ng W.-L."/>
            <person name="Kazmierczak K.M."/>
            <person name="Andrzejewski T.M."/>
            <person name="Davidsen T.M."/>
            <person name="Wayne K.J."/>
            <person name="Tettelin H."/>
            <person name="Glass J.I."/>
            <person name="Rusch D."/>
            <person name="Podicherti R."/>
            <person name="Tsui H.-C.T."/>
            <person name="Winkler M.E."/>
        </authorList>
    </citation>
    <scope>NUCLEOTIDE SEQUENCE</scope>
</reference>
<dbReference type="AlphaFoldDB" id="A0A381PWJ3"/>
<organism evidence="5">
    <name type="scientific">marine metagenome</name>
    <dbReference type="NCBI Taxonomy" id="408172"/>
    <lineage>
        <taxon>unclassified sequences</taxon>
        <taxon>metagenomes</taxon>
        <taxon>ecological metagenomes</taxon>
    </lineage>
</organism>
<feature type="non-terminal residue" evidence="5">
    <location>
        <position position="1"/>
    </location>
</feature>
<dbReference type="InterPro" id="IPR036615">
    <property type="entry name" value="Mur_ligase_C_dom_sf"/>
</dbReference>
<feature type="domain" description="Mur ligase central" evidence="4">
    <location>
        <begin position="105"/>
        <end position="304"/>
    </location>
</feature>
<evidence type="ECO:0000259" key="2">
    <source>
        <dbReference type="Pfam" id="PF01225"/>
    </source>
</evidence>
<dbReference type="InterPro" id="IPR035911">
    <property type="entry name" value="MurE/MurF_N"/>
</dbReference>
<dbReference type="InterPro" id="IPR004101">
    <property type="entry name" value="Mur_ligase_C"/>
</dbReference>
<evidence type="ECO:0000313" key="5">
    <source>
        <dbReference type="EMBL" id="SUZ70299.1"/>
    </source>
</evidence>
<dbReference type="NCBIfam" id="NF001126">
    <property type="entry name" value="PRK00139.1-4"/>
    <property type="match status" value="1"/>
</dbReference>
<accession>A0A381PWJ3</accession>
<dbReference type="InterPro" id="IPR036565">
    <property type="entry name" value="Mur-like_cat_sf"/>
</dbReference>
<dbReference type="NCBIfam" id="TIGR01085">
    <property type="entry name" value="murE"/>
    <property type="match status" value="1"/>
</dbReference>
<evidence type="ECO:0000256" key="1">
    <source>
        <dbReference type="ARBA" id="ARBA00005898"/>
    </source>
</evidence>